<reference evidence="2" key="1">
    <citation type="submission" date="2020-07" db="EMBL/GenBank/DDBJ databases">
        <title>Genome sequence and genetic diversity analysis of an under-domesticated orphan crop, white fonio (Digitaria exilis).</title>
        <authorList>
            <person name="Bennetzen J.L."/>
            <person name="Chen S."/>
            <person name="Ma X."/>
            <person name="Wang X."/>
            <person name="Yssel A.E.J."/>
            <person name="Chaluvadi S.R."/>
            <person name="Johnson M."/>
            <person name="Gangashetty P."/>
            <person name="Hamidou F."/>
            <person name="Sanogo M.D."/>
            <person name="Zwaenepoel A."/>
            <person name="Wallace J."/>
            <person name="Van De Peer Y."/>
            <person name="Van Deynze A."/>
        </authorList>
    </citation>
    <scope>NUCLEOTIDE SEQUENCE</scope>
    <source>
        <tissue evidence="2">Leaves</tissue>
    </source>
</reference>
<feature type="domain" description="DUF3615" evidence="1">
    <location>
        <begin position="2"/>
        <end position="89"/>
    </location>
</feature>
<keyword evidence="3" id="KW-1185">Reference proteome</keyword>
<accession>A0A835AKD8</accession>
<dbReference type="PANTHER" id="PTHR34710:SF18">
    <property type="entry name" value="OS05G0522700 PROTEIN"/>
    <property type="match status" value="1"/>
</dbReference>
<dbReference type="Pfam" id="PF12274">
    <property type="entry name" value="DUF3615"/>
    <property type="match status" value="1"/>
</dbReference>
<dbReference type="AlphaFoldDB" id="A0A835AKD8"/>
<evidence type="ECO:0000313" key="2">
    <source>
        <dbReference type="EMBL" id="KAF8666985.1"/>
    </source>
</evidence>
<dbReference type="EMBL" id="JACEFO010002303">
    <property type="protein sequence ID" value="KAF8666985.1"/>
    <property type="molecule type" value="Genomic_DNA"/>
</dbReference>
<organism evidence="2 3">
    <name type="scientific">Digitaria exilis</name>
    <dbReference type="NCBI Taxonomy" id="1010633"/>
    <lineage>
        <taxon>Eukaryota</taxon>
        <taxon>Viridiplantae</taxon>
        <taxon>Streptophyta</taxon>
        <taxon>Embryophyta</taxon>
        <taxon>Tracheophyta</taxon>
        <taxon>Spermatophyta</taxon>
        <taxon>Magnoliopsida</taxon>
        <taxon>Liliopsida</taxon>
        <taxon>Poales</taxon>
        <taxon>Poaceae</taxon>
        <taxon>PACMAD clade</taxon>
        <taxon>Panicoideae</taxon>
        <taxon>Panicodae</taxon>
        <taxon>Paniceae</taxon>
        <taxon>Anthephorinae</taxon>
        <taxon>Digitaria</taxon>
    </lineage>
</organism>
<protein>
    <recommendedName>
        <fullName evidence="1">DUF3615 domain-containing protein</fullName>
    </recommendedName>
</protein>
<comment type="caution">
    <text evidence="2">The sequence shown here is derived from an EMBL/GenBank/DDBJ whole genome shotgun (WGS) entry which is preliminary data.</text>
</comment>
<dbReference type="OrthoDB" id="667589at2759"/>
<name>A0A835AKD8_9POAL</name>
<dbReference type="PANTHER" id="PTHR34710">
    <property type="entry name" value="OS03G0834100 PROTEIN"/>
    <property type="match status" value="1"/>
</dbReference>
<evidence type="ECO:0000259" key="1">
    <source>
        <dbReference type="Pfam" id="PF12274"/>
    </source>
</evidence>
<proteinExistence type="predicted"/>
<dbReference type="InterPro" id="IPR022059">
    <property type="entry name" value="DUF3615"/>
</dbReference>
<evidence type="ECO:0000313" key="3">
    <source>
        <dbReference type="Proteomes" id="UP000636709"/>
    </source>
</evidence>
<gene>
    <name evidence="2" type="ORF">HU200_053153</name>
</gene>
<sequence>MWWAHGNFVAHKKRSGWLSVIPAPRTLFFFERAYSNGIDPVVVTCTPLDEPVTESYSVLGFPLGFSTRRSGKFDSFCKTCESRFDVPHPGVQKKSECGHEHVQKVCEMCYHLSRVLHPSHGEFAFGYRDPYHPYPTKH</sequence>
<dbReference type="Proteomes" id="UP000636709">
    <property type="component" value="Unassembled WGS sequence"/>
</dbReference>